<dbReference type="Gene3D" id="3.10.129.10">
    <property type="entry name" value="Hotdog Thioesterase"/>
    <property type="match status" value="1"/>
</dbReference>
<comment type="caution">
    <text evidence="2">The sequence shown here is derived from an EMBL/GenBank/DDBJ whole genome shotgun (WGS) entry which is preliminary data.</text>
</comment>
<evidence type="ECO:0000256" key="1">
    <source>
        <dbReference type="ARBA" id="ARBA00023239"/>
    </source>
</evidence>
<dbReference type="InterPro" id="IPR013114">
    <property type="entry name" value="FabA_FabZ"/>
</dbReference>
<dbReference type="EMBL" id="LVYV01000002">
    <property type="protein sequence ID" value="KZD24760.1"/>
    <property type="molecule type" value="Genomic_DNA"/>
</dbReference>
<evidence type="ECO:0000313" key="2">
    <source>
        <dbReference type="EMBL" id="KZD24760.1"/>
    </source>
</evidence>
<dbReference type="OrthoDB" id="9812462at2"/>
<name>A0A164AG67_9BRAD</name>
<gene>
    <name evidence="2" type="ORF">A4A58_20660</name>
</gene>
<dbReference type="STRING" id="943830.A4A58_20660"/>
<dbReference type="Proteomes" id="UP000076574">
    <property type="component" value="Unassembled WGS sequence"/>
</dbReference>
<proteinExistence type="predicted"/>
<evidence type="ECO:0000313" key="3">
    <source>
        <dbReference type="Proteomes" id="UP000076574"/>
    </source>
</evidence>
<keyword evidence="1" id="KW-0456">Lyase</keyword>
<organism evidence="2 3">
    <name type="scientific">Tardiphaga robiniae</name>
    <dbReference type="NCBI Taxonomy" id="943830"/>
    <lineage>
        <taxon>Bacteria</taxon>
        <taxon>Pseudomonadati</taxon>
        <taxon>Pseudomonadota</taxon>
        <taxon>Alphaproteobacteria</taxon>
        <taxon>Hyphomicrobiales</taxon>
        <taxon>Nitrobacteraceae</taxon>
        <taxon>Tardiphaga</taxon>
    </lineage>
</organism>
<accession>A0A164AG67</accession>
<dbReference type="InterPro" id="IPR029069">
    <property type="entry name" value="HotDog_dom_sf"/>
</dbReference>
<dbReference type="PANTHER" id="PTHR30272">
    <property type="entry name" value="3-HYDROXYACYL-[ACYL-CARRIER-PROTEIN] DEHYDRATASE"/>
    <property type="match status" value="1"/>
</dbReference>
<dbReference type="Pfam" id="PF07977">
    <property type="entry name" value="FabA"/>
    <property type="match status" value="1"/>
</dbReference>
<dbReference type="GO" id="GO:0016829">
    <property type="term" value="F:lyase activity"/>
    <property type="evidence" value="ECO:0007669"/>
    <property type="project" value="UniProtKB-KW"/>
</dbReference>
<dbReference type="PANTHER" id="PTHR30272:SF1">
    <property type="entry name" value="3-HYDROXYACYL-[ACYL-CARRIER-PROTEIN] DEHYDRATASE"/>
    <property type="match status" value="1"/>
</dbReference>
<dbReference type="AlphaFoldDB" id="A0A164AG67"/>
<reference evidence="2 3" key="1">
    <citation type="submission" date="2016-03" db="EMBL/GenBank/DDBJ databases">
        <title>Microsymbionts genomes from the relict species Vavilovia formosa (Stev.) Fed.</title>
        <authorList>
            <person name="Kopat V."/>
            <person name="Chirak E."/>
            <person name="Kimeklis A."/>
            <person name="Andronov E."/>
        </authorList>
    </citation>
    <scope>NUCLEOTIDE SEQUENCE [LARGE SCALE GENOMIC DNA]</scope>
    <source>
        <strain evidence="2 3">Vaf07</strain>
    </source>
</reference>
<keyword evidence="3" id="KW-1185">Reference proteome</keyword>
<dbReference type="RefSeq" id="WP_068730591.1">
    <property type="nucleotide sequence ID" value="NZ_LVYV01000002.1"/>
</dbReference>
<sequence>MNLEYFHLIDRITDLNVGERTITVEANVPETSTIFEGHFPGYPLMPGVLLIESMAQTSGWLLIALMKFKRMPFLAAVKEAKMRTFITPGTKLDINASVLHEGDGFYMTTVKIKVDGKLTCNAQLTFKTVPFPHPDLRGHMDIVAERIGFPLQAITNG</sequence>
<protein>
    <submittedName>
        <fullName evidence="2">Beta-hydroxyacyl-ACP dehydratase</fullName>
    </submittedName>
</protein>
<dbReference type="SUPFAM" id="SSF54637">
    <property type="entry name" value="Thioesterase/thiol ester dehydrase-isomerase"/>
    <property type="match status" value="1"/>
</dbReference>
<dbReference type="CDD" id="cd01288">
    <property type="entry name" value="FabZ"/>
    <property type="match status" value="1"/>
</dbReference>